<dbReference type="InterPro" id="IPR003961">
    <property type="entry name" value="FN3_dom"/>
</dbReference>
<keyword evidence="6" id="KW-1185">Reference proteome</keyword>
<dbReference type="Proteomes" id="UP001476798">
    <property type="component" value="Unassembled WGS sequence"/>
</dbReference>
<proteinExistence type="predicted"/>
<dbReference type="Pfam" id="PF13927">
    <property type="entry name" value="Ig_3"/>
    <property type="match status" value="1"/>
</dbReference>
<sequence>IEKVQLPDMGSYRCAVQSEGNQTLSEEGRIQLEGLPHFSMEPRHMSIVANVSLSLRCVAHGPPEPVRVIWLQDLAPLNSLKDPVALSPSTLNLTGLNRTSTFSCEAHNQKGVATSGSGTVTGKHTLKNLCAEFPAVGYLSTLLFWCFWFPVVLPSPPRNVRAVEITQTALRLSWQPGFGGVYPIIRCSVQAKQLGDSFPADSNKMIHNQNVNIPPATHLIQDLKPHTLYSVRVACDSSQGPSDWSPWVELRTLEGVPENPPANVTARPNGTEVFVTWEEPLGKLNGELQGYMVEYSTPSTQQVSQENKHKGRLKAPNRIPHQFTETLGIKGHLHVNIPDCR</sequence>
<organism evidence="5 6">
    <name type="scientific">Goodea atripinnis</name>
    <dbReference type="NCBI Taxonomy" id="208336"/>
    <lineage>
        <taxon>Eukaryota</taxon>
        <taxon>Metazoa</taxon>
        <taxon>Chordata</taxon>
        <taxon>Craniata</taxon>
        <taxon>Vertebrata</taxon>
        <taxon>Euteleostomi</taxon>
        <taxon>Actinopterygii</taxon>
        <taxon>Neopterygii</taxon>
        <taxon>Teleostei</taxon>
        <taxon>Neoteleostei</taxon>
        <taxon>Acanthomorphata</taxon>
        <taxon>Ovalentaria</taxon>
        <taxon>Atherinomorphae</taxon>
        <taxon>Cyprinodontiformes</taxon>
        <taxon>Goodeidae</taxon>
        <taxon>Goodea</taxon>
    </lineage>
</organism>
<evidence type="ECO:0000256" key="2">
    <source>
        <dbReference type="ARBA" id="ARBA00023319"/>
    </source>
</evidence>
<dbReference type="SUPFAM" id="SSF49265">
    <property type="entry name" value="Fibronectin type III"/>
    <property type="match status" value="1"/>
</dbReference>
<dbReference type="SMART" id="SM00060">
    <property type="entry name" value="FN3"/>
    <property type="match status" value="1"/>
</dbReference>
<reference evidence="5 6" key="1">
    <citation type="submission" date="2021-06" db="EMBL/GenBank/DDBJ databases">
        <authorList>
            <person name="Palmer J.M."/>
        </authorList>
    </citation>
    <scope>NUCLEOTIDE SEQUENCE [LARGE SCALE GENOMIC DNA]</scope>
    <source>
        <strain evidence="5 6">GA_2019</strain>
        <tissue evidence="5">Muscle</tissue>
    </source>
</reference>
<dbReference type="InterPro" id="IPR036179">
    <property type="entry name" value="Ig-like_dom_sf"/>
</dbReference>
<evidence type="ECO:0000256" key="1">
    <source>
        <dbReference type="ARBA" id="ARBA00022737"/>
    </source>
</evidence>
<dbReference type="SUPFAM" id="SSF48726">
    <property type="entry name" value="Immunoglobulin"/>
    <property type="match status" value="1"/>
</dbReference>
<feature type="domain" description="Ig-like" evidence="3">
    <location>
        <begin position="36"/>
        <end position="121"/>
    </location>
</feature>
<dbReference type="InterPro" id="IPR050964">
    <property type="entry name" value="Striated_Muscle_Regulatory"/>
</dbReference>
<dbReference type="PANTHER" id="PTHR13817">
    <property type="entry name" value="TITIN"/>
    <property type="match status" value="1"/>
</dbReference>
<dbReference type="InterPro" id="IPR007110">
    <property type="entry name" value="Ig-like_dom"/>
</dbReference>
<dbReference type="InterPro" id="IPR013783">
    <property type="entry name" value="Ig-like_fold"/>
</dbReference>
<dbReference type="PROSITE" id="PS50835">
    <property type="entry name" value="IG_LIKE"/>
    <property type="match status" value="1"/>
</dbReference>
<comment type="caution">
    <text evidence="5">The sequence shown here is derived from an EMBL/GenBank/DDBJ whole genome shotgun (WGS) entry which is preliminary data.</text>
</comment>
<gene>
    <name evidence="5" type="ORF">GOODEAATRI_009117</name>
</gene>
<dbReference type="Pfam" id="PF00041">
    <property type="entry name" value="fn3"/>
    <property type="match status" value="1"/>
</dbReference>
<dbReference type="EMBL" id="JAHRIO010060471">
    <property type="protein sequence ID" value="MEQ2177956.1"/>
    <property type="molecule type" value="Genomic_DNA"/>
</dbReference>
<dbReference type="InterPro" id="IPR036116">
    <property type="entry name" value="FN3_sf"/>
</dbReference>
<accession>A0ABV0P4C2</accession>
<evidence type="ECO:0000259" key="3">
    <source>
        <dbReference type="PROSITE" id="PS50835"/>
    </source>
</evidence>
<dbReference type="Gene3D" id="2.60.40.10">
    <property type="entry name" value="Immunoglobulins"/>
    <property type="match status" value="3"/>
</dbReference>
<dbReference type="PANTHER" id="PTHR13817:SF173">
    <property type="entry name" value="FRAZZLED"/>
    <property type="match status" value="1"/>
</dbReference>
<feature type="non-terminal residue" evidence="5">
    <location>
        <position position="1"/>
    </location>
</feature>
<keyword evidence="1" id="KW-0677">Repeat</keyword>
<dbReference type="CDD" id="cd00063">
    <property type="entry name" value="FN3"/>
    <property type="match status" value="2"/>
</dbReference>
<feature type="domain" description="Fibronectin type-III" evidence="4">
    <location>
        <begin position="156"/>
        <end position="255"/>
    </location>
</feature>
<name>A0ABV0P4C2_9TELE</name>
<evidence type="ECO:0000313" key="5">
    <source>
        <dbReference type="EMBL" id="MEQ2177956.1"/>
    </source>
</evidence>
<evidence type="ECO:0000313" key="6">
    <source>
        <dbReference type="Proteomes" id="UP001476798"/>
    </source>
</evidence>
<dbReference type="PROSITE" id="PS50853">
    <property type="entry name" value="FN3"/>
    <property type="match status" value="1"/>
</dbReference>
<evidence type="ECO:0000259" key="4">
    <source>
        <dbReference type="PROSITE" id="PS50853"/>
    </source>
</evidence>
<protein>
    <submittedName>
        <fullName evidence="5">Uncharacterized protein</fullName>
    </submittedName>
</protein>
<keyword evidence="2" id="KW-0393">Immunoglobulin domain</keyword>